<accession>A0A1H0ZY10</accession>
<gene>
    <name evidence="1" type="ORF">SAMN04489764_0208</name>
</gene>
<dbReference type="AlphaFoldDB" id="A0A1H0ZY10"/>
<sequence>MIPVVASGAATMIKLLVAALAFAGAYVGVKAGRDTFGQGRADTSAPARTITLNSTPTAVAHVPFLGNAGERAEEGVVDVRVRAAPSASACVLRARALLANPAPGTTLLYEWRLLRWSDTTGAWKPYLSFSGGFAGERRTLEWEPRVPDAPARYRVELVAEDGHAIRDELRVTC</sequence>
<keyword evidence="2" id="KW-1185">Reference proteome</keyword>
<reference evidence="1 2" key="1">
    <citation type="submission" date="2016-10" db="EMBL/GenBank/DDBJ databases">
        <authorList>
            <person name="de Groot N.N."/>
        </authorList>
    </citation>
    <scope>NUCLEOTIDE SEQUENCE [LARGE SCALE GENOMIC DNA]</scope>
    <source>
        <strain evidence="1 2">DSM 43794</strain>
    </source>
</reference>
<dbReference type="Proteomes" id="UP000217103">
    <property type="component" value="Unassembled WGS sequence"/>
</dbReference>
<evidence type="ECO:0000313" key="1">
    <source>
        <dbReference type="EMBL" id="SDQ32293.1"/>
    </source>
</evidence>
<name>A0A1H0ZY10_9ACTN</name>
<proteinExistence type="predicted"/>
<organism evidence="1 2">
    <name type="scientific">Thermostaphylospora chromogena</name>
    <dbReference type="NCBI Taxonomy" id="35622"/>
    <lineage>
        <taxon>Bacteria</taxon>
        <taxon>Bacillati</taxon>
        <taxon>Actinomycetota</taxon>
        <taxon>Actinomycetes</taxon>
        <taxon>Streptosporangiales</taxon>
        <taxon>Thermomonosporaceae</taxon>
        <taxon>Thermostaphylospora</taxon>
    </lineage>
</organism>
<protein>
    <submittedName>
        <fullName evidence="1">Uncharacterized protein</fullName>
    </submittedName>
</protein>
<dbReference type="EMBL" id="FNKK01000002">
    <property type="protein sequence ID" value="SDQ32293.1"/>
    <property type="molecule type" value="Genomic_DNA"/>
</dbReference>
<evidence type="ECO:0000313" key="2">
    <source>
        <dbReference type="Proteomes" id="UP000217103"/>
    </source>
</evidence>